<evidence type="ECO:0008006" key="4">
    <source>
        <dbReference type="Google" id="ProtNLM"/>
    </source>
</evidence>
<evidence type="ECO:0000313" key="3">
    <source>
        <dbReference type="Proteomes" id="UP000011531"/>
    </source>
</evidence>
<protein>
    <recommendedName>
        <fullName evidence="4">NRDE family protein</fullName>
    </recommendedName>
</protein>
<comment type="caution">
    <text evidence="2">The sequence shown here is derived from an EMBL/GenBank/DDBJ whole genome shotgun (WGS) entry which is preliminary data.</text>
</comment>
<accession>L9WW73</accession>
<feature type="compositionally biased region" description="Basic and acidic residues" evidence="1">
    <location>
        <begin position="22"/>
        <end position="31"/>
    </location>
</feature>
<dbReference type="AlphaFoldDB" id="L9WW73"/>
<dbReference type="InterPro" id="IPR008551">
    <property type="entry name" value="TANGO2"/>
</dbReference>
<dbReference type="PANTHER" id="PTHR17985:SF8">
    <property type="entry name" value="TRANSPORT AND GOLGI ORGANIZATION PROTEIN 2 HOMOLOG"/>
    <property type="match status" value="1"/>
</dbReference>
<dbReference type="Pfam" id="PF05742">
    <property type="entry name" value="TANGO2"/>
    <property type="match status" value="1"/>
</dbReference>
<evidence type="ECO:0000256" key="1">
    <source>
        <dbReference type="SAM" id="MobiDB-lite"/>
    </source>
</evidence>
<dbReference type="Proteomes" id="UP000011531">
    <property type="component" value="Unassembled WGS sequence"/>
</dbReference>
<feature type="region of interest" description="Disordered" evidence="1">
    <location>
        <begin position="275"/>
        <end position="297"/>
    </location>
</feature>
<dbReference type="Gene3D" id="3.60.60.10">
    <property type="entry name" value="Penicillin V Acylase, Chain A"/>
    <property type="match status" value="1"/>
</dbReference>
<dbReference type="PATRIC" id="fig|1227498.3.peg.3382"/>
<dbReference type="EMBL" id="AOIA01000144">
    <property type="protein sequence ID" value="ELY53705.1"/>
    <property type="molecule type" value="Genomic_DNA"/>
</dbReference>
<keyword evidence="3" id="KW-1185">Reference proteome</keyword>
<organism evidence="2 3">
    <name type="scientific">Natronococcus jeotgali DSM 18795</name>
    <dbReference type="NCBI Taxonomy" id="1227498"/>
    <lineage>
        <taxon>Archaea</taxon>
        <taxon>Methanobacteriati</taxon>
        <taxon>Methanobacteriota</taxon>
        <taxon>Stenosarchaea group</taxon>
        <taxon>Halobacteria</taxon>
        <taxon>Halobacteriales</taxon>
        <taxon>Natrialbaceae</taxon>
        <taxon>Natronococcus</taxon>
    </lineage>
</organism>
<dbReference type="PANTHER" id="PTHR17985">
    <property type="entry name" value="SER/THR-RICH PROTEIN T10 IN DGCR REGION"/>
    <property type="match status" value="1"/>
</dbReference>
<evidence type="ECO:0000313" key="2">
    <source>
        <dbReference type="EMBL" id="ELY53705.1"/>
    </source>
</evidence>
<proteinExistence type="predicted"/>
<gene>
    <name evidence="2" type="ORF">C492_17143</name>
</gene>
<name>L9WW73_9EURY</name>
<dbReference type="STRING" id="1227498.C492_17143"/>
<feature type="region of interest" description="Disordered" evidence="1">
    <location>
        <begin position="1"/>
        <end position="31"/>
    </location>
</feature>
<sequence>MSAGGRTASVVEPPATRGRPHSSADRLPDGRVVERDVKASASLPSPVCTLTLAWQVFEDAPVAVAANRDESLERESVPPGVYREEPRIVAPRDVEAGGTWIGYNERRVFAGITNRWGTPELAGERSRGLLVADALEASSAREAAAIVDAETESREYDGFYLVVADERDAVCLQWNGVLERTEFEPGVHVVVNAAVDDDVRLPSDRTEIAREQADNARRVRAELAPDRGEGVDGWLERAGGVLGDHEYGVCVHGDGYGTRSSSLIALGERSRYAFAPGPPCETAYEPVDPERNREGHI</sequence>
<feature type="compositionally biased region" description="Basic and acidic residues" evidence="1">
    <location>
        <begin position="288"/>
        <end position="297"/>
    </location>
</feature>
<reference evidence="2 3" key="1">
    <citation type="journal article" date="2014" name="PLoS Genet.">
        <title>Phylogenetically driven sequencing of extremely halophilic archaea reveals strategies for static and dynamic osmo-response.</title>
        <authorList>
            <person name="Becker E.A."/>
            <person name="Seitzer P.M."/>
            <person name="Tritt A."/>
            <person name="Larsen D."/>
            <person name="Krusor M."/>
            <person name="Yao A.I."/>
            <person name="Wu D."/>
            <person name="Madern D."/>
            <person name="Eisen J.A."/>
            <person name="Darling A.E."/>
            <person name="Facciotti M.T."/>
        </authorList>
    </citation>
    <scope>NUCLEOTIDE SEQUENCE [LARGE SCALE GENOMIC DNA]</scope>
    <source>
        <strain evidence="2 3">DSM 18795</strain>
    </source>
</reference>